<keyword evidence="3" id="KW-0677">Repeat</keyword>
<dbReference type="AlphaFoldDB" id="A0AB34KT61"/>
<evidence type="ECO:0000256" key="6">
    <source>
        <dbReference type="SAM" id="MobiDB-lite"/>
    </source>
</evidence>
<feature type="domain" description="Beta-catenin-like protein 1 N-terminal" evidence="7">
    <location>
        <begin position="91"/>
        <end position="200"/>
    </location>
</feature>
<accession>A0AB34KT61</accession>
<dbReference type="InterPro" id="IPR016024">
    <property type="entry name" value="ARM-type_fold"/>
</dbReference>
<organism evidence="8 9">
    <name type="scientific">Cladosporium halotolerans</name>
    <dbReference type="NCBI Taxonomy" id="1052096"/>
    <lineage>
        <taxon>Eukaryota</taxon>
        <taxon>Fungi</taxon>
        <taxon>Dikarya</taxon>
        <taxon>Ascomycota</taxon>
        <taxon>Pezizomycotina</taxon>
        <taxon>Dothideomycetes</taxon>
        <taxon>Dothideomycetidae</taxon>
        <taxon>Cladosporiales</taxon>
        <taxon>Cladosporiaceae</taxon>
        <taxon>Cladosporium</taxon>
    </lineage>
</organism>
<dbReference type="Pfam" id="PF08216">
    <property type="entry name" value="CTNNBL"/>
    <property type="match status" value="1"/>
</dbReference>
<dbReference type="SUPFAM" id="SSF48371">
    <property type="entry name" value="ARM repeat"/>
    <property type="match status" value="1"/>
</dbReference>
<protein>
    <recommendedName>
        <fullName evidence="7">Beta-catenin-like protein 1 N-terminal domain-containing protein</fullName>
    </recommendedName>
</protein>
<keyword evidence="4" id="KW-0175">Coiled coil</keyword>
<keyword evidence="5" id="KW-0539">Nucleus</keyword>
<evidence type="ECO:0000256" key="4">
    <source>
        <dbReference type="ARBA" id="ARBA00023054"/>
    </source>
</evidence>
<evidence type="ECO:0000256" key="2">
    <source>
        <dbReference type="ARBA" id="ARBA00022553"/>
    </source>
</evidence>
<dbReference type="InterPro" id="IPR011989">
    <property type="entry name" value="ARM-like"/>
</dbReference>
<name>A0AB34KT61_9PEZI</name>
<dbReference type="Proteomes" id="UP000803884">
    <property type="component" value="Unassembled WGS sequence"/>
</dbReference>
<proteinExistence type="predicted"/>
<evidence type="ECO:0000256" key="5">
    <source>
        <dbReference type="ARBA" id="ARBA00023242"/>
    </source>
</evidence>
<feature type="region of interest" description="Disordered" evidence="6">
    <location>
        <begin position="1"/>
        <end position="87"/>
    </location>
</feature>
<dbReference type="InterPro" id="IPR039678">
    <property type="entry name" value="CTNNBL1"/>
</dbReference>
<evidence type="ECO:0000256" key="3">
    <source>
        <dbReference type="ARBA" id="ARBA00022737"/>
    </source>
</evidence>
<comment type="caution">
    <text evidence="8">The sequence shown here is derived from an EMBL/GenBank/DDBJ whole genome shotgun (WGS) entry which is preliminary data.</text>
</comment>
<evidence type="ECO:0000259" key="7">
    <source>
        <dbReference type="SMART" id="SM01156"/>
    </source>
</evidence>
<gene>
    <name evidence="8" type="ORF">WHR41_03174</name>
</gene>
<dbReference type="Gene3D" id="1.25.10.10">
    <property type="entry name" value="Leucine-rich Repeat Variant"/>
    <property type="match status" value="1"/>
</dbReference>
<comment type="subcellular location">
    <subcellularLocation>
        <location evidence="1">Nucleus</location>
    </subcellularLocation>
</comment>
<sequence length="588" mass="63795">MTSIDELFKKPHLPPSGSSSKRKYEAPDAQQAYKASKLSDSSSPRNGARVEDAPEDGDGDDDMEAGPSLPPDDDEGDDDEGRFFGGGVSGGTAAALEYLDAQDGEGGGEFEDEKIDAAWVKRLAGSFERKIARNAELRAKFEGEPTRFMDSEAELDAEVKSWSLLAEHAGLYGEFARSGAAAALVGLLAHENTDVAIGAVEILGELLDEDVEVEQGMWEGLVGVMLEADLLDLVMSNLGRLDEGAETDRSGVYHSLAVLEALAGQQAVAERIGTEAVLNWLCNRIQAPENPLGQNKQYAAEVLQVLLQSSPILRARLAKEVEGVDLFLQILSHYRRRDPPKDSPEEEYVENVFDALTCVLDESAGKAAFVEAEGVELVLIMLKEGGFSKQRALRALDHAVGGSGSAIAEAATEVCSKLVNAGGLKTVFSLFVKKPTPATMEHLLGIFASLLRWLPGESAERIRTLNKFMEKDHEKLGKLLQVRGGYAKRLGAVEEEIKLERRMMDAGDWEEREGEWFSRRLDGGLYGLQTSDVVLAWLVAEDKCARAFVKDGLGGSLTALKESLSEQLEGAEDEDSKEMLATLVSFLE</sequence>
<keyword evidence="9" id="KW-1185">Reference proteome</keyword>
<dbReference type="GeneID" id="96004618"/>
<evidence type="ECO:0000256" key="1">
    <source>
        <dbReference type="ARBA" id="ARBA00004123"/>
    </source>
</evidence>
<dbReference type="FunFam" id="1.25.10.10:FF:001136">
    <property type="entry name" value="Beta-catenin-like protein 1"/>
    <property type="match status" value="1"/>
</dbReference>
<keyword evidence="2" id="KW-0597">Phosphoprotein</keyword>
<dbReference type="RefSeq" id="XP_069231028.1">
    <property type="nucleotide sequence ID" value="XM_069371780.1"/>
</dbReference>
<dbReference type="GO" id="GO:0005681">
    <property type="term" value="C:spliceosomal complex"/>
    <property type="evidence" value="ECO:0007669"/>
    <property type="project" value="TreeGrafter"/>
</dbReference>
<dbReference type="EMBL" id="JAAQHG020000008">
    <property type="protein sequence ID" value="KAL1587923.1"/>
    <property type="molecule type" value="Genomic_DNA"/>
</dbReference>
<feature type="compositionally biased region" description="Acidic residues" evidence="6">
    <location>
        <begin position="53"/>
        <end position="64"/>
    </location>
</feature>
<evidence type="ECO:0000313" key="9">
    <source>
        <dbReference type="Proteomes" id="UP000803884"/>
    </source>
</evidence>
<feature type="compositionally biased region" description="Acidic residues" evidence="6">
    <location>
        <begin position="71"/>
        <end position="80"/>
    </location>
</feature>
<dbReference type="InterPro" id="IPR013180">
    <property type="entry name" value="CTNNBL1_N"/>
</dbReference>
<dbReference type="PANTHER" id="PTHR14978:SF0">
    <property type="entry name" value="BETA-CATENIN-LIKE PROTEIN 1"/>
    <property type="match status" value="1"/>
</dbReference>
<dbReference type="GO" id="GO:0010467">
    <property type="term" value="P:gene expression"/>
    <property type="evidence" value="ECO:0007669"/>
    <property type="project" value="UniProtKB-ARBA"/>
</dbReference>
<reference evidence="8 9" key="1">
    <citation type="journal article" date="2020" name="Microbiol. Resour. Announc.">
        <title>Draft Genome Sequence of a Cladosporium Species Isolated from the Mesophotic Ascidian Didemnum maculosum.</title>
        <authorList>
            <person name="Gioti A."/>
            <person name="Siaperas R."/>
            <person name="Nikolaivits E."/>
            <person name="Le Goff G."/>
            <person name="Ouazzani J."/>
            <person name="Kotoulas G."/>
            <person name="Topakas E."/>
        </authorList>
    </citation>
    <scope>NUCLEOTIDE SEQUENCE [LARGE SCALE GENOMIC DNA]</scope>
    <source>
        <strain evidence="8 9">TM138-S3</strain>
    </source>
</reference>
<dbReference type="SMART" id="SM01156">
    <property type="entry name" value="DUF1716"/>
    <property type="match status" value="1"/>
</dbReference>
<evidence type="ECO:0000313" key="8">
    <source>
        <dbReference type="EMBL" id="KAL1587923.1"/>
    </source>
</evidence>
<dbReference type="PANTHER" id="PTHR14978">
    <property type="entry name" value="BETA-CATENIN-LIKE PROTEIN 1 NUCLEAR ASSOCIATED PROTEIN"/>
    <property type="match status" value="1"/>
</dbReference>